<evidence type="ECO:0000256" key="4">
    <source>
        <dbReference type="SAM" id="MobiDB-lite"/>
    </source>
</evidence>
<dbReference type="OrthoDB" id="1917522at2759"/>
<evidence type="ECO:0000256" key="3">
    <source>
        <dbReference type="ARBA" id="ARBA00023163"/>
    </source>
</evidence>
<accession>A0A2R6QWU1</accession>
<comment type="caution">
    <text evidence="5">The sequence shown here is derived from an EMBL/GenBank/DDBJ whole genome shotgun (WGS) entry which is preliminary data.</text>
</comment>
<evidence type="ECO:0000256" key="2">
    <source>
        <dbReference type="ARBA" id="ARBA00023015"/>
    </source>
</evidence>
<dbReference type="InterPro" id="IPR040356">
    <property type="entry name" value="SPEAR"/>
</dbReference>
<keyword evidence="1" id="KW-0678">Repressor</keyword>
<name>A0A2R6QWU1_ACTCC</name>
<dbReference type="STRING" id="1590841.A0A2R6QWU1"/>
<proteinExistence type="predicted"/>
<keyword evidence="6" id="KW-1185">Reference proteome</keyword>
<dbReference type="EMBL" id="NKQK01000012">
    <property type="protein sequence ID" value="PSS16224.1"/>
    <property type="molecule type" value="Genomic_DNA"/>
</dbReference>
<reference evidence="5 6" key="1">
    <citation type="submission" date="2017-07" db="EMBL/GenBank/DDBJ databases">
        <title>An improved, manually edited Actinidia chinensis var. chinensis (kiwifruit) genome highlights the challenges associated with draft genomes and gene prediction in plants.</title>
        <authorList>
            <person name="Pilkington S."/>
            <person name="Crowhurst R."/>
            <person name="Hilario E."/>
            <person name="Nardozza S."/>
            <person name="Fraser L."/>
            <person name="Peng Y."/>
            <person name="Gunaseelan K."/>
            <person name="Simpson R."/>
            <person name="Tahir J."/>
            <person name="Deroles S."/>
            <person name="Templeton K."/>
            <person name="Luo Z."/>
            <person name="Davy M."/>
            <person name="Cheng C."/>
            <person name="Mcneilage M."/>
            <person name="Scaglione D."/>
            <person name="Liu Y."/>
            <person name="Zhang Q."/>
            <person name="Datson P."/>
            <person name="De Silva N."/>
            <person name="Gardiner S."/>
            <person name="Bassett H."/>
            <person name="Chagne D."/>
            <person name="Mccallum J."/>
            <person name="Dzierzon H."/>
            <person name="Deng C."/>
            <person name="Wang Y.-Y."/>
            <person name="Barron N."/>
            <person name="Manako K."/>
            <person name="Bowen J."/>
            <person name="Foster T."/>
            <person name="Erridge Z."/>
            <person name="Tiffin H."/>
            <person name="Waite C."/>
            <person name="Davies K."/>
            <person name="Grierson E."/>
            <person name="Laing W."/>
            <person name="Kirk R."/>
            <person name="Chen X."/>
            <person name="Wood M."/>
            <person name="Montefiori M."/>
            <person name="Brummell D."/>
            <person name="Schwinn K."/>
            <person name="Catanach A."/>
            <person name="Fullerton C."/>
            <person name="Li D."/>
            <person name="Meiyalaghan S."/>
            <person name="Nieuwenhuizen N."/>
            <person name="Read N."/>
            <person name="Prakash R."/>
            <person name="Hunter D."/>
            <person name="Zhang H."/>
            <person name="Mckenzie M."/>
            <person name="Knabel M."/>
            <person name="Harris A."/>
            <person name="Allan A."/>
            <person name="Chen A."/>
            <person name="Janssen B."/>
            <person name="Plunkett B."/>
            <person name="Dwamena C."/>
            <person name="Voogd C."/>
            <person name="Leif D."/>
            <person name="Lafferty D."/>
            <person name="Souleyre E."/>
            <person name="Varkonyi-Gasic E."/>
            <person name="Gambi F."/>
            <person name="Hanley J."/>
            <person name="Yao J.-L."/>
            <person name="Cheung J."/>
            <person name="David K."/>
            <person name="Warren B."/>
            <person name="Marsh K."/>
            <person name="Snowden K."/>
            <person name="Lin-Wang K."/>
            <person name="Brian L."/>
            <person name="Martinez-Sanchez M."/>
            <person name="Wang M."/>
            <person name="Ileperuma N."/>
            <person name="Macnee N."/>
            <person name="Campin R."/>
            <person name="Mcatee P."/>
            <person name="Drummond R."/>
            <person name="Espley R."/>
            <person name="Ireland H."/>
            <person name="Wu R."/>
            <person name="Atkinson R."/>
            <person name="Karunairetnam S."/>
            <person name="Bulley S."/>
            <person name="Chunkath S."/>
            <person name="Hanley Z."/>
            <person name="Storey R."/>
            <person name="Thrimawithana A."/>
            <person name="Thomson S."/>
            <person name="David C."/>
            <person name="Testolin R."/>
        </authorList>
    </citation>
    <scope>NUCLEOTIDE SEQUENCE [LARGE SCALE GENOMIC DNA]</scope>
    <source>
        <strain evidence="6">cv. Red5</strain>
        <tissue evidence="5">Young leaf</tissue>
    </source>
</reference>
<dbReference type="PANTHER" id="PTHR33388:SF2">
    <property type="entry name" value="PROTEIN SPOROCYTELESS"/>
    <property type="match status" value="1"/>
</dbReference>
<organism evidence="5 6">
    <name type="scientific">Actinidia chinensis var. chinensis</name>
    <name type="common">Chinese soft-hair kiwi</name>
    <dbReference type="NCBI Taxonomy" id="1590841"/>
    <lineage>
        <taxon>Eukaryota</taxon>
        <taxon>Viridiplantae</taxon>
        <taxon>Streptophyta</taxon>
        <taxon>Embryophyta</taxon>
        <taxon>Tracheophyta</taxon>
        <taxon>Spermatophyta</taxon>
        <taxon>Magnoliopsida</taxon>
        <taxon>eudicotyledons</taxon>
        <taxon>Gunneridae</taxon>
        <taxon>Pentapetalae</taxon>
        <taxon>asterids</taxon>
        <taxon>Ericales</taxon>
        <taxon>Actinidiaceae</taxon>
        <taxon>Actinidia</taxon>
    </lineage>
</organism>
<gene>
    <name evidence="5" type="ORF">CEY00_Acc13721</name>
</gene>
<sequence>MATTALMAENARQRGRRKSKSSDAAVQKVKKQPQRGMGVAQLERLRLQERWKKMTEIGNIPPQPLSLHNPYSLSPPSYQNPVSTTQFGHGLNPVLFQNGRVGGVFPGQFQADPYGIGAPNPSVRVGNVGEPSSELPSIPNLEGFSDHYVVYHKKKRVDGKNLGCNGMRGKPADLSPIHGCGFQGFNQELEVLAVHRKGISGVVMEYEFFPETRGRGTCSNDLELGLSEASVTTTSSGFDASNSVDLSLKLSY</sequence>
<keyword evidence="3" id="KW-0804">Transcription</keyword>
<dbReference type="Proteomes" id="UP000241394">
    <property type="component" value="Chromosome LG12"/>
</dbReference>
<reference evidence="6" key="2">
    <citation type="journal article" date="2018" name="BMC Genomics">
        <title>A manually annotated Actinidia chinensis var. chinensis (kiwifruit) genome highlights the challenges associated with draft genomes and gene prediction in plants.</title>
        <authorList>
            <person name="Pilkington S.M."/>
            <person name="Crowhurst R."/>
            <person name="Hilario E."/>
            <person name="Nardozza S."/>
            <person name="Fraser L."/>
            <person name="Peng Y."/>
            <person name="Gunaseelan K."/>
            <person name="Simpson R."/>
            <person name="Tahir J."/>
            <person name="Deroles S.C."/>
            <person name="Templeton K."/>
            <person name="Luo Z."/>
            <person name="Davy M."/>
            <person name="Cheng C."/>
            <person name="McNeilage M."/>
            <person name="Scaglione D."/>
            <person name="Liu Y."/>
            <person name="Zhang Q."/>
            <person name="Datson P."/>
            <person name="De Silva N."/>
            <person name="Gardiner S.E."/>
            <person name="Bassett H."/>
            <person name="Chagne D."/>
            <person name="McCallum J."/>
            <person name="Dzierzon H."/>
            <person name="Deng C."/>
            <person name="Wang Y.Y."/>
            <person name="Barron L."/>
            <person name="Manako K."/>
            <person name="Bowen J."/>
            <person name="Foster T.M."/>
            <person name="Erridge Z.A."/>
            <person name="Tiffin H."/>
            <person name="Waite C.N."/>
            <person name="Davies K.M."/>
            <person name="Grierson E.P."/>
            <person name="Laing W.A."/>
            <person name="Kirk R."/>
            <person name="Chen X."/>
            <person name="Wood M."/>
            <person name="Montefiori M."/>
            <person name="Brummell D.A."/>
            <person name="Schwinn K.E."/>
            <person name="Catanach A."/>
            <person name="Fullerton C."/>
            <person name="Li D."/>
            <person name="Meiyalaghan S."/>
            <person name="Nieuwenhuizen N."/>
            <person name="Read N."/>
            <person name="Prakash R."/>
            <person name="Hunter D."/>
            <person name="Zhang H."/>
            <person name="McKenzie M."/>
            <person name="Knabel M."/>
            <person name="Harris A."/>
            <person name="Allan A.C."/>
            <person name="Gleave A."/>
            <person name="Chen A."/>
            <person name="Janssen B.J."/>
            <person name="Plunkett B."/>
            <person name="Ampomah-Dwamena C."/>
            <person name="Voogd C."/>
            <person name="Leif D."/>
            <person name="Lafferty D."/>
            <person name="Souleyre E.J.F."/>
            <person name="Varkonyi-Gasic E."/>
            <person name="Gambi F."/>
            <person name="Hanley J."/>
            <person name="Yao J.L."/>
            <person name="Cheung J."/>
            <person name="David K.M."/>
            <person name="Warren B."/>
            <person name="Marsh K."/>
            <person name="Snowden K.C."/>
            <person name="Lin-Wang K."/>
            <person name="Brian L."/>
            <person name="Martinez-Sanchez M."/>
            <person name="Wang M."/>
            <person name="Ileperuma N."/>
            <person name="Macnee N."/>
            <person name="Campin R."/>
            <person name="McAtee P."/>
            <person name="Drummond R.S.M."/>
            <person name="Espley R.V."/>
            <person name="Ireland H.S."/>
            <person name="Wu R."/>
            <person name="Atkinson R.G."/>
            <person name="Karunairetnam S."/>
            <person name="Bulley S."/>
            <person name="Chunkath S."/>
            <person name="Hanley Z."/>
            <person name="Storey R."/>
            <person name="Thrimawithana A.H."/>
            <person name="Thomson S."/>
            <person name="David C."/>
            <person name="Testolin R."/>
            <person name="Huang H."/>
            <person name="Hellens R.P."/>
            <person name="Schaffer R.J."/>
        </authorList>
    </citation>
    <scope>NUCLEOTIDE SEQUENCE [LARGE SCALE GENOMIC DNA]</scope>
    <source>
        <strain evidence="6">cv. Red5</strain>
    </source>
</reference>
<dbReference type="PANTHER" id="PTHR33388">
    <property type="entry name" value="OS01G0212500 PROTEIN"/>
    <property type="match status" value="1"/>
</dbReference>
<feature type="region of interest" description="Disordered" evidence="4">
    <location>
        <begin position="1"/>
        <end position="37"/>
    </location>
</feature>
<keyword evidence="2" id="KW-0805">Transcription regulation</keyword>
<dbReference type="InParanoid" id="A0A2R6QWU1"/>
<protein>
    <submittedName>
        <fullName evidence="5">Protein SPOROCYTELESS like</fullName>
    </submittedName>
</protein>
<dbReference type="Gramene" id="PSS16224">
    <property type="protein sequence ID" value="PSS16224"/>
    <property type="gene ID" value="CEY00_Acc13721"/>
</dbReference>
<evidence type="ECO:0000256" key="1">
    <source>
        <dbReference type="ARBA" id="ARBA00022491"/>
    </source>
</evidence>
<evidence type="ECO:0000313" key="5">
    <source>
        <dbReference type="EMBL" id="PSS16224.1"/>
    </source>
</evidence>
<dbReference type="FunCoup" id="A0A2R6QWU1">
    <property type="interactions" value="24"/>
</dbReference>
<dbReference type="GO" id="GO:0003700">
    <property type="term" value="F:DNA-binding transcription factor activity"/>
    <property type="evidence" value="ECO:0007669"/>
    <property type="project" value="InterPro"/>
</dbReference>
<dbReference type="AlphaFoldDB" id="A0A2R6QWU1"/>
<evidence type="ECO:0000313" key="6">
    <source>
        <dbReference type="Proteomes" id="UP000241394"/>
    </source>
</evidence>
<dbReference type="OMA" id="MASEHNM"/>